<comment type="caution">
    <text evidence="1">The sequence shown here is derived from an EMBL/GenBank/DDBJ whole genome shotgun (WGS) entry which is preliminary data.</text>
</comment>
<reference evidence="1 2" key="1">
    <citation type="submission" date="2010-01" db="EMBL/GenBank/DDBJ databases">
        <authorList>
            <person name="Weinstock G."/>
            <person name="Sodergren E."/>
            <person name="Clifton S."/>
            <person name="Fulton L."/>
            <person name="Fulton B."/>
            <person name="Courtney L."/>
            <person name="Fronick C."/>
            <person name="Harrison M."/>
            <person name="Strong C."/>
            <person name="Farmer C."/>
            <person name="Delahaunty K."/>
            <person name="Markovic C."/>
            <person name="Hall O."/>
            <person name="Minx P."/>
            <person name="Tomlinson C."/>
            <person name="Mitreva M."/>
            <person name="Nelson J."/>
            <person name="Hou S."/>
            <person name="Wollam A."/>
            <person name="Pepin K.H."/>
            <person name="Johnson M."/>
            <person name="Bhonagiri V."/>
            <person name="Nash W.E."/>
            <person name="Warren W."/>
            <person name="Chinwalla A."/>
            <person name="Mardis E.R."/>
            <person name="Wilson R.K."/>
        </authorList>
    </citation>
    <scope>NUCLEOTIDE SEQUENCE [LARGE SCALE GENOMIC DNA]</scope>
    <source>
        <strain evidence="1 2">NJ9703</strain>
    </source>
</reference>
<proteinExistence type="predicted"/>
<dbReference type="EMBL" id="ACEO02000007">
    <property type="protein sequence ID" value="EFC51964.1"/>
    <property type="molecule type" value="Genomic_DNA"/>
</dbReference>
<sequence length="218" mass="23542">MFLNLSIYRSGLMKQNIIVALFNISSEAYQAFSELKAYSQTTDALVAQAVLVKKENDLIIPAESTDFTANTFEGAWTGSLIGSLIGILGGPIGVLLGGATGALIGSDAGTAQTLEEGALLENTAKKLDNGSTAIIILAQESDEAVLDAFFHRFKTVILRQDAVVAQQDVLAAIEAQEEVARQAHEAWKKQRKAERKEKVEAFKADIKQKFDELAAKLK</sequence>
<dbReference type="Pfam" id="PF06897">
    <property type="entry name" value="DUF1269"/>
    <property type="match status" value="1"/>
</dbReference>
<dbReference type="InterPro" id="IPR009200">
    <property type="entry name" value="DUF1269_membrane"/>
</dbReference>
<gene>
    <name evidence="1" type="ORF">NEISUBOT_04672</name>
</gene>
<evidence type="ECO:0000313" key="2">
    <source>
        <dbReference type="Proteomes" id="UP000004621"/>
    </source>
</evidence>
<evidence type="ECO:0008006" key="3">
    <source>
        <dbReference type="Google" id="ProtNLM"/>
    </source>
</evidence>
<name>A0A9W5MZ86_NEISU</name>
<protein>
    <recommendedName>
        <fullName evidence="3">DUF1269 domain-containing protein</fullName>
    </recommendedName>
</protein>
<dbReference type="Proteomes" id="UP000004621">
    <property type="component" value="Unassembled WGS sequence"/>
</dbReference>
<organism evidence="1 2">
    <name type="scientific">Neisseria subflava NJ9703</name>
    <dbReference type="NCBI Taxonomy" id="546268"/>
    <lineage>
        <taxon>Bacteria</taxon>
        <taxon>Pseudomonadati</taxon>
        <taxon>Pseudomonadota</taxon>
        <taxon>Betaproteobacteria</taxon>
        <taxon>Neisseriales</taxon>
        <taxon>Neisseriaceae</taxon>
        <taxon>Neisseria</taxon>
    </lineage>
</organism>
<accession>A0A9W5MZ86</accession>
<dbReference type="AlphaFoldDB" id="A0A9W5MZ86"/>
<evidence type="ECO:0000313" key="1">
    <source>
        <dbReference type="EMBL" id="EFC51964.1"/>
    </source>
</evidence>